<organism evidence="3 4">
    <name type="scientific">Flagellimonas flava</name>
    <dbReference type="NCBI Taxonomy" id="570519"/>
    <lineage>
        <taxon>Bacteria</taxon>
        <taxon>Pseudomonadati</taxon>
        <taxon>Bacteroidota</taxon>
        <taxon>Flavobacteriia</taxon>
        <taxon>Flavobacteriales</taxon>
        <taxon>Flavobacteriaceae</taxon>
        <taxon>Flagellimonas</taxon>
    </lineage>
</organism>
<feature type="domain" description="OmpA-like" evidence="2">
    <location>
        <begin position="89"/>
        <end position="161"/>
    </location>
</feature>
<dbReference type="STRING" id="570519.SAMN04488116_1704"/>
<evidence type="ECO:0000313" key="4">
    <source>
        <dbReference type="Proteomes" id="UP000184532"/>
    </source>
</evidence>
<dbReference type="InterPro" id="IPR036737">
    <property type="entry name" value="OmpA-like_sf"/>
</dbReference>
<dbReference type="InterPro" id="IPR006665">
    <property type="entry name" value="OmpA-like"/>
</dbReference>
<accession>A0A1M5KRB9</accession>
<keyword evidence="1" id="KW-0812">Transmembrane</keyword>
<dbReference type="Proteomes" id="UP000184532">
    <property type="component" value="Unassembled WGS sequence"/>
</dbReference>
<dbReference type="RefSeq" id="WP_084732592.1">
    <property type="nucleotide sequence ID" value="NZ_FQWL01000002.1"/>
</dbReference>
<reference evidence="4" key="1">
    <citation type="submission" date="2016-11" db="EMBL/GenBank/DDBJ databases">
        <authorList>
            <person name="Varghese N."/>
            <person name="Submissions S."/>
        </authorList>
    </citation>
    <scope>NUCLEOTIDE SEQUENCE [LARGE SCALE GENOMIC DNA]</scope>
    <source>
        <strain evidence="4">DSM 22638</strain>
    </source>
</reference>
<sequence length="181" mass="20088">MTSKTTYLLGILATIVIGTFLFKNLCVGCMNSDAKSPTDIQMAKPNQLSASYPFAVRDSDFPFQVNHNFNFIVSSPSFLMPMSMGLKTNIEHLKSHLADHPNQTVRLTGYYTSEEENTSSFANLGIARAHSVKNHLVLLGVRSDQIIPTASLDENLVQDRTTYLGAISYELTETKDTEHQP</sequence>
<dbReference type="Gene3D" id="3.30.1330.60">
    <property type="entry name" value="OmpA-like domain"/>
    <property type="match status" value="1"/>
</dbReference>
<keyword evidence="1" id="KW-1133">Transmembrane helix</keyword>
<evidence type="ECO:0000313" key="3">
    <source>
        <dbReference type="EMBL" id="SHG54713.1"/>
    </source>
</evidence>
<keyword evidence="4" id="KW-1185">Reference proteome</keyword>
<keyword evidence="1" id="KW-0472">Membrane</keyword>
<name>A0A1M5KRB9_9FLAO</name>
<feature type="transmembrane region" description="Helical" evidence="1">
    <location>
        <begin position="6"/>
        <end position="26"/>
    </location>
</feature>
<protein>
    <submittedName>
        <fullName evidence="3">OmpA family protein</fullName>
    </submittedName>
</protein>
<proteinExistence type="predicted"/>
<dbReference type="AlphaFoldDB" id="A0A1M5KRB9"/>
<evidence type="ECO:0000256" key="1">
    <source>
        <dbReference type="SAM" id="Phobius"/>
    </source>
</evidence>
<gene>
    <name evidence="3" type="ORF">SAMN04488116_1704</name>
</gene>
<dbReference type="OrthoDB" id="9763897at2"/>
<dbReference type="Pfam" id="PF00691">
    <property type="entry name" value="OmpA"/>
    <property type="match status" value="1"/>
</dbReference>
<dbReference type="EMBL" id="FQWL01000002">
    <property type="protein sequence ID" value="SHG54713.1"/>
    <property type="molecule type" value="Genomic_DNA"/>
</dbReference>
<evidence type="ECO:0000259" key="2">
    <source>
        <dbReference type="Pfam" id="PF00691"/>
    </source>
</evidence>
<dbReference type="SUPFAM" id="SSF103088">
    <property type="entry name" value="OmpA-like"/>
    <property type="match status" value="1"/>
</dbReference>